<dbReference type="RefSeq" id="WP_047857830.1">
    <property type="nucleotide sequence ID" value="NZ_CP011509.1"/>
</dbReference>
<dbReference type="PROSITE" id="PS51257">
    <property type="entry name" value="PROKAR_LIPOPROTEIN"/>
    <property type="match status" value="1"/>
</dbReference>
<name>A0AAC8QAG4_9BACT</name>
<evidence type="ECO:0000313" key="3">
    <source>
        <dbReference type="EMBL" id="AKJ03879.1"/>
    </source>
</evidence>
<dbReference type="GO" id="GO:0022900">
    <property type="term" value="P:electron transport chain"/>
    <property type="evidence" value="ECO:0007669"/>
    <property type="project" value="InterPro"/>
</dbReference>
<dbReference type="GO" id="GO:0009055">
    <property type="term" value="F:electron transfer activity"/>
    <property type="evidence" value="ECO:0007669"/>
    <property type="project" value="InterPro"/>
</dbReference>
<accession>A0AAC8QAG4</accession>
<protein>
    <submittedName>
        <fullName evidence="4">Cytochrome c</fullName>
    </submittedName>
</protein>
<dbReference type="AlphaFoldDB" id="A0AAC8QAG4"/>
<dbReference type="GO" id="GO:0020037">
    <property type="term" value="F:heme binding"/>
    <property type="evidence" value="ECO:0007669"/>
    <property type="project" value="InterPro"/>
</dbReference>
<dbReference type="EMBL" id="CP011509">
    <property type="protein sequence ID" value="AKJ03879.1"/>
    <property type="molecule type" value="Genomic_DNA"/>
</dbReference>
<dbReference type="Gene3D" id="1.20.120.10">
    <property type="entry name" value="Cytochrome c/b562"/>
    <property type="match status" value="1"/>
</dbReference>
<reference evidence="3 5" key="1">
    <citation type="submission" date="2015-05" db="EMBL/GenBank/DDBJ databases">
        <title>Genome assembly of Archangium gephyra DSM 2261.</title>
        <authorList>
            <person name="Sharma G."/>
            <person name="Subramanian S."/>
        </authorList>
    </citation>
    <scope>NUCLEOTIDE SEQUENCE [LARGE SCALE GENOMIC DNA]</scope>
    <source>
        <strain evidence="3 5">DSM 2261</strain>
    </source>
</reference>
<evidence type="ECO:0000313" key="5">
    <source>
        <dbReference type="Proteomes" id="UP000035579"/>
    </source>
</evidence>
<organism evidence="3 5">
    <name type="scientific">Archangium gephyra</name>
    <dbReference type="NCBI Taxonomy" id="48"/>
    <lineage>
        <taxon>Bacteria</taxon>
        <taxon>Pseudomonadati</taxon>
        <taxon>Myxococcota</taxon>
        <taxon>Myxococcia</taxon>
        <taxon>Myxococcales</taxon>
        <taxon>Cystobacterineae</taxon>
        <taxon>Archangiaceae</taxon>
        <taxon>Archangium</taxon>
    </lineage>
</organism>
<dbReference type="SUPFAM" id="SSF47175">
    <property type="entry name" value="Cytochromes"/>
    <property type="match status" value="1"/>
</dbReference>
<sequence>MKRALSHLSLVLVGCLSLGALLSASAAEPEKPKAGASKPKAKAAEAKAGPGLPAPDYLPESARALLRKKMARHGQDARDLMFGVTLLRYDVARATAERIAAEPRIDRPEAGSENEPAGFLPERFFVLQDEVRRRAQAVAAAAGKKDDATLSESYGLLVQTCVSCHSAYLKRE</sequence>
<feature type="chain" id="PRO_5042284580" evidence="2">
    <location>
        <begin position="27"/>
        <end position="172"/>
    </location>
</feature>
<evidence type="ECO:0000313" key="6">
    <source>
        <dbReference type="Proteomes" id="UP000256345"/>
    </source>
</evidence>
<evidence type="ECO:0000256" key="2">
    <source>
        <dbReference type="SAM" id="SignalP"/>
    </source>
</evidence>
<dbReference type="Proteomes" id="UP000035579">
    <property type="component" value="Chromosome"/>
</dbReference>
<reference evidence="4 6" key="2">
    <citation type="submission" date="2018-08" db="EMBL/GenBank/DDBJ databases">
        <title>Genomic Encyclopedia of Archaeal and Bacterial Type Strains, Phase II (KMG-II): from individual species to whole genera.</title>
        <authorList>
            <person name="Goeker M."/>
        </authorList>
    </citation>
    <scope>NUCLEOTIDE SEQUENCE [LARGE SCALE GENOMIC DNA]</scope>
    <source>
        <strain evidence="4 6">DSM 2261</strain>
    </source>
</reference>
<gene>
    <name evidence="3" type="ORF">AA314_05505</name>
    <name evidence="4" type="ORF">ATI61_116128</name>
</gene>
<dbReference type="GO" id="GO:0005506">
    <property type="term" value="F:iron ion binding"/>
    <property type="evidence" value="ECO:0007669"/>
    <property type="project" value="InterPro"/>
</dbReference>
<keyword evidence="2" id="KW-0732">Signal</keyword>
<dbReference type="Proteomes" id="UP000256345">
    <property type="component" value="Unassembled WGS sequence"/>
</dbReference>
<dbReference type="KEGG" id="age:AA314_05505"/>
<dbReference type="EMBL" id="QUMU01000016">
    <property type="protein sequence ID" value="REG23658.1"/>
    <property type="molecule type" value="Genomic_DNA"/>
</dbReference>
<evidence type="ECO:0000256" key="1">
    <source>
        <dbReference type="SAM" id="MobiDB-lite"/>
    </source>
</evidence>
<keyword evidence="6" id="KW-1185">Reference proteome</keyword>
<feature type="signal peptide" evidence="2">
    <location>
        <begin position="1"/>
        <end position="26"/>
    </location>
</feature>
<dbReference type="InterPro" id="IPR010980">
    <property type="entry name" value="Cyt_c/b562"/>
</dbReference>
<feature type="region of interest" description="Disordered" evidence="1">
    <location>
        <begin position="27"/>
        <end position="55"/>
    </location>
</feature>
<proteinExistence type="predicted"/>
<feature type="compositionally biased region" description="Low complexity" evidence="1">
    <location>
        <begin position="46"/>
        <end position="55"/>
    </location>
</feature>
<evidence type="ECO:0000313" key="4">
    <source>
        <dbReference type="EMBL" id="REG23658.1"/>
    </source>
</evidence>